<name>A0ABN2RYC5_9PSEU</name>
<organism evidence="1 2">
    <name type="scientific">Amycolatopsis minnesotensis</name>
    <dbReference type="NCBI Taxonomy" id="337894"/>
    <lineage>
        <taxon>Bacteria</taxon>
        <taxon>Bacillati</taxon>
        <taxon>Actinomycetota</taxon>
        <taxon>Actinomycetes</taxon>
        <taxon>Pseudonocardiales</taxon>
        <taxon>Pseudonocardiaceae</taxon>
        <taxon>Amycolatopsis</taxon>
    </lineage>
</organism>
<evidence type="ECO:0000313" key="1">
    <source>
        <dbReference type="EMBL" id="GAA1977138.1"/>
    </source>
</evidence>
<protein>
    <submittedName>
        <fullName evidence="1">Uncharacterized protein</fullName>
    </submittedName>
</protein>
<sequence>MVVTVVLASGVGVVEAGDAERGEAVDPGGGGALSMAVEVVSYVLVGQSGGAGPEAKILG</sequence>
<comment type="caution">
    <text evidence="1">The sequence shown here is derived from an EMBL/GenBank/DDBJ whole genome shotgun (WGS) entry which is preliminary data.</text>
</comment>
<proteinExistence type="predicted"/>
<reference evidence="1 2" key="1">
    <citation type="journal article" date="2019" name="Int. J. Syst. Evol. Microbiol.">
        <title>The Global Catalogue of Microorganisms (GCM) 10K type strain sequencing project: providing services to taxonomists for standard genome sequencing and annotation.</title>
        <authorList>
            <consortium name="The Broad Institute Genomics Platform"/>
            <consortium name="The Broad Institute Genome Sequencing Center for Infectious Disease"/>
            <person name="Wu L."/>
            <person name="Ma J."/>
        </authorList>
    </citation>
    <scope>NUCLEOTIDE SEQUENCE [LARGE SCALE GENOMIC DNA]</scope>
    <source>
        <strain evidence="1 2">JCM 14545</strain>
    </source>
</reference>
<dbReference type="EMBL" id="BAAANN010000029">
    <property type="protein sequence ID" value="GAA1977138.1"/>
    <property type="molecule type" value="Genomic_DNA"/>
</dbReference>
<dbReference type="Proteomes" id="UP001501116">
    <property type="component" value="Unassembled WGS sequence"/>
</dbReference>
<gene>
    <name evidence="1" type="ORF">GCM10009754_61210</name>
</gene>
<keyword evidence="2" id="KW-1185">Reference proteome</keyword>
<evidence type="ECO:0000313" key="2">
    <source>
        <dbReference type="Proteomes" id="UP001501116"/>
    </source>
</evidence>
<accession>A0ABN2RYC5</accession>